<dbReference type="EMBL" id="PIQG01000002">
    <property type="protein sequence ID" value="RUO78246.1"/>
    <property type="molecule type" value="Genomic_DNA"/>
</dbReference>
<keyword evidence="3" id="KW-0732">Signal</keyword>
<evidence type="ECO:0000256" key="1">
    <source>
        <dbReference type="SAM" id="MobiDB-lite"/>
    </source>
</evidence>
<feature type="region of interest" description="Disordered" evidence="1">
    <location>
        <begin position="568"/>
        <end position="587"/>
    </location>
</feature>
<keyword evidence="6" id="KW-1185">Reference proteome</keyword>
<sequence length="587" mass="64379">MVKLSQTVMKIGLLLLALGVGISHAASELITSIDKNPVLIGDSLIITVTIDDDVANDNFNPDQWLGDSFEVLNVRTNRRTSMVNNQFNRTTNFLVSVRAPQQPGYYRIPALSLAGVSSDPIEVKVLPLSEAEQTQQNRDAFIKVSLSDDSVYVQQQVTLVARLYLATNLQSGNIIAPQLADADIVQLGKDEESYEIIDGKRFQIFQRSYLITPQRSGQVMIRGPVFSGQISGDDSTAIFSSFATEAVTTATQDIPLEVKPIPANWQGDWVPAELVTLSAEIVSENAAVPSQIEQGQPLTLRYRLTGLGIKPEQLPTVRLPDLDGVSIYPEQPQSSSMLRNGQVIAQKTVDITIIPRQTGPLSIPEVRLPWFNTAIDKGSVTASESFSFTVTPATSLQPELPAQPEQQQPATSTATDMIPSTPPAGTDTSEATTPQHLWFILTLAFASLWLLTLGWTLFLRRKRTEQIAVAGASTTQASIPPSSAGKAWRQLQQAASANQARETLAAMRTWTERQFQTGHLNLSGLREFFADSPVATQLDYLLACQYGTKPNAWQEGRALLRALKAFRQQQPEPKASDIPELYPRNNN</sequence>
<keyword evidence="2" id="KW-1133">Transmembrane helix</keyword>
<feature type="compositionally biased region" description="Low complexity" evidence="1">
    <location>
        <begin position="398"/>
        <end position="410"/>
    </location>
</feature>
<feature type="chain" id="PRO_5019533904" description="DUF7939 domain-containing protein" evidence="3">
    <location>
        <begin position="26"/>
        <end position="587"/>
    </location>
</feature>
<feature type="transmembrane region" description="Helical" evidence="2">
    <location>
        <begin position="437"/>
        <end position="458"/>
    </location>
</feature>
<feature type="signal peptide" evidence="3">
    <location>
        <begin position="1"/>
        <end position="25"/>
    </location>
</feature>
<organism evidence="5 6">
    <name type="scientific">Pseudidiomarina taiwanensis</name>
    <dbReference type="NCBI Taxonomy" id="337250"/>
    <lineage>
        <taxon>Bacteria</taxon>
        <taxon>Pseudomonadati</taxon>
        <taxon>Pseudomonadota</taxon>
        <taxon>Gammaproteobacteria</taxon>
        <taxon>Alteromonadales</taxon>
        <taxon>Idiomarinaceae</taxon>
        <taxon>Pseudidiomarina</taxon>
    </lineage>
</organism>
<dbReference type="PANTHER" id="PTHR40940:SF1">
    <property type="entry name" value="PROTEIN BATD"/>
    <property type="match status" value="1"/>
</dbReference>
<gene>
    <name evidence="5" type="ORF">CWI83_04205</name>
</gene>
<evidence type="ECO:0000313" key="6">
    <source>
        <dbReference type="Proteomes" id="UP000288279"/>
    </source>
</evidence>
<dbReference type="Pfam" id="PF25607">
    <property type="entry name" value="DUF7939"/>
    <property type="match status" value="1"/>
</dbReference>
<feature type="region of interest" description="Disordered" evidence="1">
    <location>
        <begin position="398"/>
        <end position="430"/>
    </location>
</feature>
<protein>
    <recommendedName>
        <fullName evidence="4">DUF7939 domain-containing protein</fullName>
    </recommendedName>
</protein>
<keyword evidence="2" id="KW-0812">Transmembrane</keyword>
<dbReference type="PANTHER" id="PTHR40940">
    <property type="entry name" value="PROTEIN BATD-RELATED"/>
    <property type="match status" value="1"/>
</dbReference>
<dbReference type="Proteomes" id="UP000288279">
    <property type="component" value="Unassembled WGS sequence"/>
</dbReference>
<feature type="domain" description="DUF7939" evidence="4">
    <location>
        <begin position="486"/>
        <end position="570"/>
    </location>
</feature>
<accession>A0A432ZJV3</accession>
<name>A0A432ZJV3_9GAMM</name>
<proteinExistence type="predicted"/>
<keyword evidence="2" id="KW-0472">Membrane</keyword>
<dbReference type="AlphaFoldDB" id="A0A432ZJV3"/>
<evidence type="ECO:0000256" key="3">
    <source>
        <dbReference type="SAM" id="SignalP"/>
    </source>
</evidence>
<reference evidence="5 6" key="1">
    <citation type="journal article" date="2011" name="Front. Microbiol.">
        <title>Genomic signatures of strain selection and enhancement in Bacillus atrophaeus var. globigii, a historical biowarfare simulant.</title>
        <authorList>
            <person name="Gibbons H.S."/>
            <person name="Broomall S.M."/>
            <person name="McNew L.A."/>
            <person name="Daligault H."/>
            <person name="Chapman C."/>
            <person name="Bruce D."/>
            <person name="Karavis M."/>
            <person name="Krepps M."/>
            <person name="McGregor P.A."/>
            <person name="Hong C."/>
            <person name="Park K.H."/>
            <person name="Akmal A."/>
            <person name="Feldman A."/>
            <person name="Lin J.S."/>
            <person name="Chang W.E."/>
            <person name="Higgs B.W."/>
            <person name="Demirev P."/>
            <person name="Lindquist J."/>
            <person name="Liem A."/>
            <person name="Fochler E."/>
            <person name="Read T.D."/>
            <person name="Tapia R."/>
            <person name="Johnson S."/>
            <person name="Bishop-Lilly K.A."/>
            <person name="Detter C."/>
            <person name="Han C."/>
            <person name="Sozhamannan S."/>
            <person name="Rosenzweig C.N."/>
            <person name="Skowronski E.W."/>
        </authorList>
    </citation>
    <scope>NUCLEOTIDE SEQUENCE [LARGE SCALE GENOMIC DNA]</scope>
    <source>
        <strain evidence="5 6">PIT1</strain>
    </source>
</reference>
<evidence type="ECO:0000256" key="2">
    <source>
        <dbReference type="SAM" id="Phobius"/>
    </source>
</evidence>
<comment type="caution">
    <text evidence="5">The sequence shown here is derived from an EMBL/GenBank/DDBJ whole genome shotgun (WGS) entry which is preliminary data.</text>
</comment>
<dbReference type="InterPro" id="IPR025738">
    <property type="entry name" value="BatD"/>
</dbReference>
<dbReference type="InterPro" id="IPR057699">
    <property type="entry name" value="DUF7939"/>
</dbReference>
<evidence type="ECO:0000259" key="4">
    <source>
        <dbReference type="Pfam" id="PF25607"/>
    </source>
</evidence>
<evidence type="ECO:0000313" key="5">
    <source>
        <dbReference type="EMBL" id="RUO78246.1"/>
    </source>
</evidence>
<dbReference type="Pfam" id="PF13584">
    <property type="entry name" value="BatD"/>
    <property type="match status" value="2"/>
</dbReference>